<dbReference type="Proteomes" id="UP000028073">
    <property type="component" value="Unassembled WGS sequence"/>
</dbReference>
<organism evidence="1 2">
    <name type="scientific">Endozoicomonas numazuensis</name>
    <dbReference type="NCBI Taxonomy" id="1137799"/>
    <lineage>
        <taxon>Bacteria</taxon>
        <taxon>Pseudomonadati</taxon>
        <taxon>Pseudomonadota</taxon>
        <taxon>Gammaproteobacteria</taxon>
        <taxon>Oceanospirillales</taxon>
        <taxon>Endozoicomonadaceae</taxon>
        <taxon>Endozoicomonas</taxon>
    </lineage>
</organism>
<evidence type="ECO:0000313" key="2">
    <source>
        <dbReference type="Proteomes" id="UP000028073"/>
    </source>
</evidence>
<reference evidence="1 2" key="1">
    <citation type="submission" date="2014-06" db="EMBL/GenBank/DDBJ databases">
        <title>Whole Genome Sequences of Three Symbiotic Endozoicomonas Bacteria.</title>
        <authorList>
            <person name="Neave M.J."/>
            <person name="Apprill A."/>
            <person name="Voolstra C.R."/>
        </authorList>
    </citation>
    <scope>NUCLEOTIDE SEQUENCE [LARGE SCALE GENOMIC DNA]</scope>
    <source>
        <strain evidence="1 2">DSM 25634</strain>
    </source>
</reference>
<dbReference type="STRING" id="1137799.GZ78_21075"/>
<dbReference type="RefSeq" id="WP_034839838.1">
    <property type="nucleotide sequence ID" value="NZ_JOKH01000005.1"/>
</dbReference>
<keyword evidence="2" id="KW-1185">Reference proteome</keyword>
<protein>
    <submittedName>
        <fullName evidence="1">Uncharacterized protein</fullName>
    </submittedName>
</protein>
<gene>
    <name evidence="1" type="ORF">GZ78_21075</name>
</gene>
<dbReference type="OrthoDB" id="6190775at2"/>
<accession>A0A081ND52</accession>
<proteinExistence type="predicted"/>
<name>A0A081ND52_9GAMM</name>
<dbReference type="EMBL" id="JOKH01000005">
    <property type="protein sequence ID" value="KEQ16375.1"/>
    <property type="molecule type" value="Genomic_DNA"/>
</dbReference>
<comment type="caution">
    <text evidence="1">The sequence shown here is derived from an EMBL/GenBank/DDBJ whole genome shotgun (WGS) entry which is preliminary data.</text>
</comment>
<dbReference type="AlphaFoldDB" id="A0A081ND52"/>
<evidence type="ECO:0000313" key="1">
    <source>
        <dbReference type="EMBL" id="KEQ16375.1"/>
    </source>
</evidence>
<sequence length="97" mass="10694">MSSYQSPQQNHLIAGKHGGVKIFCSPGAYPVYQELVSKSHNANYWATLIVRAVKGLKSGAVNSKDVFVRTSAMHRGLQDFQIALPGCKVFAQRHDSY</sequence>